<name>A0ABD1EIZ0_HYPHA</name>
<comment type="subunit">
    <text evidence="1">The 26S proteasome consists of a 20S proteasome core and two 19S regulatory subunits. The 20S proteasome core is a barrel-shaped complex made of 28 subunits that are arranged in four stacked rings. The two outer rings are each formed by seven alpha subunits, and the two inner rings are formed by seven beta subunits. The proteolytic activity is exerted by three beta-subunits PSMB5, PSMB6 and PSMB7.</text>
</comment>
<comment type="subunit">
    <text evidence="6">The 26S proteasome consists of a 20S proteasome core and two 19S regulatory subunits. The 20S proteasome core is composed of 28 subunits that are arranged in four stacked rings, resulting in a barrel-shaped structure. The two end rings are each formed by seven alpha subunits, and the two central rings are each formed by seven beta subunits. The catalytic chamber with the active sites is on the inside of the barrel.</text>
</comment>
<comment type="function">
    <text evidence="8">Component of the proteasome, a multicatalytic proteinase complex which is characterized by its ability to cleave peptides with Arg, Phe, Tyr, Leu, and Glu adjacent to the leaving group at neutral or slightly basic pH. The proteasome has an ATP-dependent proteolytic activity.</text>
</comment>
<protein>
    <recommendedName>
        <fullName evidence="8">Proteasome subunit beta</fullName>
    </recommendedName>
</protein>
<comment type="function">
    <text evidence="5">Non-catalytic component of the proteasome, a multicatalytic proteinase complex which is characterized by its ability to cleave peptides with Arg, Phe, Tyr, Leu, and Glu adjacent to the leaving group at neutral or slightly basic pH. The proteasome has an ATP-dependent proteolytic activity.</text>
</comment>
<dbReference type="InterPro" id="IPR029055">
    <property type="entry name" value="Ntn_hydrolases_N"/>
</dbReference>
<keyword evidence="10" id="KW-1185">Reference proteome</keyword>
<keyword evidence="4 8" id="KW-0539">Nucleus</keyword>
<dbReference type="GO" id="GO:0000502">
    <property type="term" value="C:proteasome complex"/>
    <property type="evidence" value="ECO:0007669"/>
    <property type="project" value="UniProtKB-KW"/>
</dbReference>
<dbReference type="Proteomes" id="UP001566132">
    <property type="component" value="Unassembled WGS sequence"/>
</dbReference>
<dbReference type="PANTHER" id="PTHR32194">
    <property type="entry name" value="METALLOPROTEASE TLDD"/>
    <property type="match status" value="1"/>
</dbReference>
<comment type="caution">
    <text evidence="9">The sequence shown here is derived from an EMBL/GenBank/DDBJ whole genome shotgun (WGS) entry which is preliminary data.</text>
</comment>
<dbReference type="GO" id="GO:0005634">
    <property type="term" value="C:nucleus"/>
    <property type="evidence" value="ECO:0007669"/>
    <property type="project" value="UniProtKB-SubCell"/>
</dbReference>
<evidence type="ECO:0000256" key="3">
    <source>
        <dbReference type="ARBA" id="ARBA00022942"/>
    </source>
</evidence>
<dbReference type="AlphaFoldDB" id="A0ABD1EIZ0"/>
<dbReference type="InterPro" id="IPR035206">
    <property type="entry name" value="Proteasome_beta2"/>
</dbReference>
<dbReference type="PROSITE" id="PS00854">
    <property type="entry name" value="PROTEASOME_BETA_1"/>
    <property type="match status" value="1"/>
</dbReference>
<dbReference type="GO" id="GO:0005737">
    <property type="term" value="C:cytoplasm"/>
    <property type="evidence" value="ECO:0007669"/>
    <property type="project" value="UniProtKB-SubCell"/>
</dbReference>
<dbReference type="Pfam" id="PF00227">
    <property type="entry name" value="Proteasome"/>
    <property type="match status" value="1"/>
</dbReference>
<dbReference type="PANTHER" id="PTHR32194:SF2">
    <property type="entry name" value="PROTEASOME SUBUNIT BETA TYPE-1"/>
    <property type="match status" value="1"/>
</dbReference>
<comment type="similarity">
    <text evidence="8">Belongs to the peptidase T1B family.</text>
</comment>
<evidence type="ECO:0000256" key="7">
    <source>
        <dbReference type="ARBA" id="ARBA00049625"/>
    </source>
</evidence>
<evidence type="ECO:0000256" key="2">
    <source>
        <dbReference type="ARBA" id="ARBA00022490"/>
    </source>
</evidence>
<evidence type="ECO:0000313" key="10">
    <source>
        <dbReference type="Proteomes" id="UP001566132"/>
    </source>
</evidence>
<keyword evidence="3 8" id="KW-0647">Proteasome</keyword>
<proteinExistence type="inferred from homology"/>
<comment type="subunit">
    <text evidence="8">Component of the proteasome complex.</text>
</comment>
<evidence type="ECO:0000256" key="1">
    <source>
        <dbReference type="ARBA" id="ARBA00011656"/>
    </source>
</evidence>
<comment type="function">
    <text evidence="7">Non-catalytic component of the 20S core proteasome complex involved in the proteolytic degradation of most intracellular proteins. This complex plays numerous essential roles within the cell by associating with different regulatory particles. Associated with two 19S regulatory particles, forms the 26S proteasome and thus participates in the ATP-dependent degradation of ubiquitinated proteins. The 26S proteasome plays a key role in the maintenance of protein homeostasis by removing misfolded or damaged proteins that could impair cellular functions, and by removing proteins whose functions are no longer required. Associated with the PA200 or PA28, the 20S proteasome mediates ubiquitin-independent protein degradation. This type of proteolysis is required in several pathways including spermatogenesis (20S-PA200 complex) or generation of a subset of MHC class I-presented antigenic peptides (20S-PA28 complex).</text>
</comment>
<dbReference type="SUPFAM" id="SSF56235">
    <property type="entry name" value="N-terminal nucleophile aminohydrolases (Ntn hydrolases)"/>
    <property type="match status" value="1"/>
</dbReference>
<dbReference type="Gene3D" id="3.60.20.10">
    <property type="entry name" value="Glutamine Phosphoribosylpyrophosphate, subunit 1, domain 1"/>
    <property type="match status" value="1"/>
</dbReference>
<reference evidence="9 10" key="1">
    <citation type="submission" date="2024-05" db="EMBL/GenBank/DDBJ databases">
        <title>Genetic variation in Jamaican populations of the coffee berry borer (Hypothenemus hampei).</title>
        <authorList>
            <person name="Errbii M."/>
            <person name="Myrie A."/>
        </authorList>
    </citation>
    <scope>NUCLEOTIDE SEQUENCE [LARGE SCALE GENOMIC DNA]</scope>
    <source>
        <strain evidence="9">JA-Hopewell-2020-01-JO</strain>
        <tissue evidence="9">Whole body</tissue>
    </source>
</reference>
<evidence type="ECO:0000256" key="6">
    <source>
        <dbReference type="ARBA" id="ARBA00026071"/>
    </source>
</evidence>
<dbReference type="PROSITE" id="PS51476">
    <property type="entry name" value="PROTEASOME_BETA_2"/>
    <property type="match status" value="1"/>
</dbReference>
<dbReference type="InterPro" id="IPR016050">
    <property type="entry name" value="Proteasome_bsu_CS"/>
</dbReference>
<evidence type="ECO:0000313" key="9">
    <source>
        <dbReference type="EMBL" id="KAL1493898.1"/>
    </source>
</evidence>
<comment type="subcellular location">
    <subcellularLocation>
        <location evidence="8">Cytoplasm</location>
    </subcellularLocation>
    <subcellularLocation>
        <location evidence="8">Nucleus</location>
    </subcellularLocation>
</comment>
<evidence type="ECO:0000256" key="5">
    <source>
        <dbReference type="ARBA" id="ARBA00024953"/>
    </source>
</evidence>
<sequence>MECLLGIKFNNFVLIAADRTAANSIIVMKSDENKLYKLSNQLVMAVSGESGDTTQFAEYIAKNIQLYKMRNNYELSAKEASSFTRRILADALRSRTPYQVNLLLAGFDEKEGPQLYYMDYLASIAKVDYAAHGYGGYFSLSIMDRHYLKTMTPEQGYELLKKCVQEVHKRLIINLPNFKVQIVDKNGIRDLPDINSKSFE</sequence>
<evidence type="ECO:0000256" key="8">
    <source>
        <dbReference type="RuleBase" id="RU004203"/>
    </source>
</evidence>
<organism evidence="9 10">
    <name type="scientific">Hypothenemus hampei</name>
    <name type="common">Coffee berry borer</name>
    <dbReference type="NCBI Taxonomy" id="57062"/>
    <lineage>
        <taxon>Eukaryota</taxon>
        <taxon>Metazoa</taxon>
        <taxon>Ecdysozoa</taxon>
        <taxon>Arthropoda</taxon>
        <taxon>Hexapoda</taxon>
        <taxon>Insecta</taxon>
        <taxon>Pterygota</taxon>
        <taxon>Neoptera</taxon>
        <taxon>Endopterygota</taxon>
        <taxon>Coleoptera</taxon>
        <taxon>Polyphaga</taxon>
        <taxon>Cucujiformia</taxon>
        <taxon>Curculionidae</taxon>
        <taxon>Scolytinae</taxon>
        <taxon>Hypothenemus</taxon>
    </lineage>
</organism>
<dbReference type="EMBL" id="JBDJPC010000007">
    <property type="protein sequence ID" value="KAL1493898.1"/>
    <property type="molecule type" value="Genomic_DNA"/>
</dbReference>
<accession>A0ABD1EIZ0</accession>
<gene>
    <name evidence="9" type="ORF">ABEB36_009580</name>
</gene>
<dbReference type="FunFam" id="3.60.20.10:FF:000008">
    <property type="entry name" value="Proteasome subunit beta type-4"/>
    <property type="match status" value="1"/>
</dbReference>
<evidence type="ECO:0000256" key="4">
    <source>
        <dbReference type="ARBA" id="ARBA00023242"/>
    </source>
</evidence>
<keyword evidence="2 8" id="KW-0963">Cytoplasm</keyword>
<dbReference type="InterPro" id="IPR001353">
    <property type="entry name" value="Proteasome_sua/b"/>
</dbReference>
<dbReference type="CDD" id="cd03758">
    <property type="entry name" value="proteasome_beta_type_2"/>
    <property type="match status" value="1"/>
</dbReference>
<dbReference type="InterPro" id="IPR023333">
    <property type="entry name" value="Proteasome_suB-type"/>
</dbReference>